<evidence type="ECO:0000256" key="1">
    <source>
        <dbReference type="SAM" id="Phobius"/>
    </source>
</evidence>
<sequence>MKTKLYNLFFLYAFIFMLAYIYMFIGCAQRVIYKDVYIPTKCDISIPQSPILSGDLVSDFAKALEHSELLERDLRFCINGE</sequence>
<keyword evidence="1" id="KW-1133">Transmembrane helix</keyword>
<evidence type="ECO:0008006" key="4">
    <source>
        <dbReference type="Google" id="ProtNLM"/>
    </source>
</evidence>
<organism evidence="2 3">
    <name type="scientific">Helicobacter trogontum</name>
    <dbReference type="NCBI Taxonomy" id="50960"/>
    <lineage>
        <taxon>Bacteria</taxon>
        <taxon>Pseudomonadati</taxon>
        <taxon>Campylobacterota</taxon>
        <taxon>Epsilonproteobacteria</taxon>
        <taxon>Campylobacterales</taxon>
        <taxon>Helicobacteraceae</taxon>
        <taxon>Helicobacter</taxon>
    </lineage>
</organism>
<keyword evidence="1" id="KW-0812">Transmembrane</keyword>
<feature type="transmembrane region" description="Helical" evidence="1">
    <location>
        <begin position="6"/>
        <end position="25"/>
    </location>
</feature>
<dbReference type="AlphaFoldDB" id="A0A4U8T797"/>
<dbReference type="RefSeq" id="WP_052089183.1">
    <property type="nucleotide sequence ID" value="NZ_FZNF01000047.1"/>
</dbReference>
<dbReference type="Proteomes" id="UP000029861">
    <property type="component" value="Unassembled WGS sequence"/>
</dbReference>
<evidence type="ECO:0000313" key="3">
    <source>
        <dbReference type="Proteomes" id="UP000029861"/>
    </source>
</evidence>
<comment type="caution">
    <text evidence="2">The sequence shown here is derived from an EMBL/GenBank/DDBJ whole genome shotgun (WGS) entry which is preliminary data.</text>
</comment>
<dbReference type="EMBL" id="JRPK02000046">
    <property type="protein sequence ID" value="TLD95435.1"/>
    <property type="molecule type" value="Genomic_DNA"/>
</dbReference>
<protein>
    <recommendedName>
        <fullName evidence="4">Lipoprotein</fullName>
    </recommendedName>
</protein>
<reference evidence="2 3" key="1">
    <citation type="journal article" date="2014" name="Genome Announc.">
        <title>Draft genome sequences of eight enterohepatic helicobacter species isolated from both laboratory and wild rodents.</title>
        <authorList>
            <person name="Sheh A."/>
            <person name="Shen Z."/>
            <person name="Fox J.G."/>
        </authorList>
    </citation>
    <scope>NUCLEOTIDE SEQUENCE [LARGE SCALE GENOMIC DNA]</scope>
    <source>
        <strain evidence="2 3">ATCC 49310</strain>
    </source>
</reference>
<name>A0A4U8T797_9HELI</name>
<proteinExistence type="predicted"/>
<keyword evidence="1" id="KW-0472">Membrane</keyword>
<evidence type="ECO:0000313" key="2">
    <source>
        <dbReference type="EMBL" id="TLD95435.1"/>
    </source>
</evidence>
<dbReference type="PROSITE" id="PS51257">
    <property type="entry name" value="PROKAR_LIPOPROTEIN"/>
    <property type="match status" value="1"/>
</dbReference>
<gene>
    <name evidence="2" type="ORF">LS80_009330</name>
</gene>
<accession>A0A4U8T797</accession>